<dbReference type="Pfam" id="PF00126">
    <property type="entry name" value="HTH_1"/>
    <property type="match status" value="1"/>
</dbReference>
<dbReference type="PROSITE" id="PS50931">
    <property type="entry name" value="HTH_LYSR"/>
    <property type="match status" value="1"/>
</dbReference>
<dbReference type="GO" id="GO:0043565">
    <property type="term" value="F:sequence-specific DNA binding"/>
    <property type="evidence" value="ECO:0007669"/>
    <property type="project" value="TreeGrafter"/>
</dbReference>
<evidence type="ECO:0000313" key="6">
    <source>
        <dbReference type="EMBL" id="ROP84275.1"/>
    </source>
</evidence>
<dbReference type="CDD" id="cd08415">
    <property type="entry name" value="PBP2_LysR_opines_like"/>
    <property type="match status" value="1"/>
</dbReference>
<protein>
    <submittedName>
        <fullName evidence="6">DNA-binding transcriptional LysR family regulator</fullName>
    </submittedName>
</protein>
<dbReference type="GO" id="GO:0010628">
    <property type="term" value="P:positive regulation of gene expression"/>
    <property type="evidence" value="ECO:0007669"/>
    <property type="project" value="TreeGrafter"/>
</dbReference>
<dbReference type="RefSeq" id="WP_123692076.1">
    <property type="nucleotide sequence ID" value="NZ_AP019700.1"/>
</dbReference>
<dbReference type="InterPro" id="IPR036390">
    <property type="entry name" value="WH_DNA-bd_sf"/>
</dbReference>
<keyword evidence="2" id="KW-0805">Transcription regulation</keyword>
<dbReference type="InterPro" id="IPR005119">
    <property type="entry name" value="LysR_subst-bd"/>
</dbReference>
<comment type="caution">
    <text evidence="6">The sequence shown here is derived from an EMBL/GenBank/DDBJ whole genome shotgun (WGS) entry which is preliminary data.</text>
</comment>
<dbReference type="InterPro" id="IPR000847">
    <property type="entry name" value="LysR_HTH_N"/>
</dbReference>
<dbReference type="AlphaFoldDB" id="A0A3N1L4E0"/>
<keyword evidence="7" id="KW-1185">Reference proteome</keyword>
<gene>
    <name evidence="6" type="ORF">EDC65_3625</name>
</gene>
<dbReference type="EMBL" id="RJKX01000015">
    <property type="protein sequence ID" value="ROP84275.1"/>
    <property type="molecule type" value="Genomic_DNA"/>
</dbReference>
<dbReference type="Gene3D" id="3.40.190.290">
    <property type="match status" value="1"/>
</dbReference>
<organism evidence="6 7">
    <name type="scientific">Stella humosa</name>
    <dbReference type="NCBI Taxonomy" id="94"/>
    <lineage>
        <taxon>Bacteria</taxon>
        <taxon>Pseudomonadati</taxon>
        <taxon>Pseudomonadota</taxon>
        <taxon>Alphaproteobacteria</taxon>
        <taxon>Rhodospirillales</taxon>
        <taxon>Stellaceae</taxon>
        <taxon>Stella</taxon>
    </lineage>
</organism>
<reference evidence="6 7" key="1">
    <citation type="submission" date="2018-11" db="EMBL/GenBank/DDBJ databases">
        <title>Genomic Encyclopedia of Type Strains, Phase IV (KMG-IV): sequencing the most valuable type-strain genomes for metagenomic binning, comparative biology and taxonomic classification.</title>
        <authorList>
            <person name="Goeker M."/>
        </authorList>
    </citation>
    <scope>NUCLEOTIDE SEQUENCE [LARGE SCALE GENOMIC DNA]</scope>
    <source>
        <strain evidence="6 7">DSM 5900</strain>
    </source>
</reference>
<dbReference type="Pfam" id="PF03466">
    <property type="entry name" value="LysR_substrate"/>
    <property type="match status" value="1"/>
</dbReference>
<dbReference type="Proteomes" id="UP000278222">
    <property type="component" value="Unassembled WGS sequence"/>
</dbReference>
<dbReference type="GO" id="GO:0003700">
    <property type="term" value="F:DNA-binding transcription factor activity"/>
    <property type="evidence" value="ECO:0007669"/>
    <property type="project" value="InterPro"/>
</dbReference>
<dbReference type="InterPro" id="IPR036388">
    <property type="entry name" value="WH-like_DNA-bd_sf"/>
</dbReference>
<evidence type="ECO:0000256" key="1">
    <source>
        <dbReference type="ARBA" id="ARBA00009437"/>
    </source>
</evidence>
<dbReference type="Gene3D" id="1.10.10.10">
    <property type="entry name" value="Winged helix-like DNA-binding domain superfamily/Winged helix DNA-binding domain"/>
    <property type="match status" value="1"/>
</dbReference>
<dbReference type="SUPFAM" id="SSF53850">
    <property type="entry name" value="Periplasmic binding protein-like II"/>
    <property type="match status" value="1"/>
</dbReference>
<evidence type="ECO:0000313" key="7">
    <source>
        <dbReference type="Proteomes" id="UP000278222"/>
    </source>
</evidence>
<keyword evidence="3 6" id="KW-0238">DNA-binding</keyword>
<dbReference type="SUPFAM" id="SSF46785">
    <property type="entry name" value="Winged helix' DNA-binding domain"/>
    <property type="match status" value="1"/>
</dbReference>
<evidence type="ECO:0000259" key="5">
    <source>
        <dbReference type="PROSITE" id="PS50931"/>
    </source>
</evidence>
<dbReference type="OrthoDB" id="8479870at2"/>
<name>A0A3N1L4E0_9PROT</name>
<comment type="similarity">
    <text evidence="1">Belongs to the LysR transcriptional regulatory family.</text>
</comment>
<proteinExistence type="inferred from homology"/>
<dbReference type="InterPro" id="IPR037424">
    <property type="entry name" value="NocR_PBP2"/>
</dbReference>
<dbReference type="PANTHER" id="PTHR30427:SF1">
    <property type="entry name" value="TRANSCRIPTIONAL ACTIVATOR PROTEIN LYSR"/>
    <property type="match status" value="1"/>
</dbReference>
<dbReference type="PANTHER" id="PTHR30427">
    <property type="entry name" value="TRANSCRIPTIONAL ACTIVATOR PROTEIN LYSR"/>
    <property type="match status" value="1"/>
</dbReference>
<keyword evidence="4" id="KW-0804">Transcription</keyword>
<evidence type="ECO:0000256" key="3">
    <source>
        <dbReference type="ARBA" id="ARBA00023125"/>
    </source>
</evidence>
<evidence type="ECO:0000256" key="4">
    <source>
        <dbReference type="ARBA" id="ARBA00023163"/>
    </source>
</evidence>
<dbReference type="PRINTS" id="PR00039">
    <property type="entry name" value="HTHLYSR"/>
</dbReference>
<accession>A0A3N1L4E0</accession>
<sequence length="306" mass="33640">MVTLRQLEVLCAVIETGSVTGASRRLNLSQPAVSKLLATLERHIQLVLFRREHRRLVATPEAHRLYEESQHLLVGLTDVARLAEELRSLSSGTLAIASLLALGHRLLPEVVGRFLRARPAVNFSYQVRSSNKIMQWVVTNRIDLGIAMHSIDHDAIETETLRTVEAVCALPADHPLAARPWIAADDLTGQRFISFGSEGRIQDAVDEMFDSLGIRRRIIGRVFNSASACSLVAQGLGVAIVDPFSAADFAGSGVVARPFRPAISYQFKLLYPRSRERSKLLNAFVPMLKAAARDWPVPVAPPDTPA</sequence>
<feature type="domain" description="HTH lysR-type" evidence="5">
    <location>
        <begin position="2"/>
        <end position="59"/>
    </location>
</feature>
<evidence type="ECO:0000256" key="2">
    <source>
        <dbReference type="ARBA" id="ARBA00023015"/>
    </source>
</evidence>